<accession>A0A1E7FDL3</accession>
<dbReference type="InParanoid" id="A0A1E7FDL3"/>
<proteinExistence type="predicted"/>
<name>A0A1E7FDL3_9STRA</name>
<dbReference type="AlphaFoldDB" id="A0A1E7FDL3"/>
<dbReference type="EMBL" id="KV784358">
    <property type="protein sequence ID" value="OEU16268.1"/>
    <property type="molecule type" value="Genomic_DNA"/>
</dbReference>
<keyword evidence="3" id="KW-1185">Reference proteome</keyword>
<reference evidence="2 3" key="1">
    <citation type="submission" date="2016-09" db="EMBL/GenBank/DDBJ databases">
        <title>Extensive genetic diversity and differential bi-allelic expression allows diatom success in the polar Southern Ocean.</title>
        <authorList>
            <consortium name="DOE Joint Genome Institute"/>
            <person name="Mock T."/>
            <person name="Otillar R.P."/>
            <person name="Strauss J."/>
            <person name="Dupont C."/>
            <person name="Frickenhaus S."/>
            <person name="Maumus F."/>
            <person name="Mcmullan M."/>
            <person name="Sanges R."/>
            <person name="Schmutz J."/>
            <person name="Toseland A."/>
            <person name="Valas R."/>
            <person name="Veluchamy A."/>
            <person name="Ward B.J."/>
            <person name="Allen A."/>
            <person name="Barry K."/>
            <person name="Falciatore A."/>
            <person name="Ferrante M."/>
            <person name="Fortunato A.E."/>
            <person name="Gloeckner G."/>
            <person name="Gruber A."/>
            <person name="Hipkin R."/>
            <person name="Janech M."/>
            <person name="Kroth P."/>
            <person name="Leese F."/>
            <person name="Lindquist E."/>
            <person name="Lyon B.R."/>
            <person name="Martin J."/>
            <person name="Mayer C."/>
            <person name="Parker M."/>
            <person name="Quesneville H."/>
            <person name="Raymond J."/>
            <person name="Uhlig C."/>
            <person name="Valentin K.U."/>
            <person name="Worden A.Z."/>
            <person name="Armbrust E.V."/>
            <person name="Bowler C."/>
            <person name="Green B."/>
            <person name="Moulton V."/>
            <person name="Van Oosterhout C."/>
            <person name="Grigoriev I."/>
        </authorList>
    </citation>
    <scope>NUCLEOTIDE SEQUENCE [LARGE SCALE GENOMIC DNA]</scope>
    <source>
        <strain evidence="2 3">CCMP1102</strain>
    </source>
</reference>
<dbReference type="KEGG" id="fcy:FRACYDRAFT_238858"/>
<dbReference type="Proteomes" id="UP000095751">
    <property type="component" value="Unassembled WGS sequence"/>
</dbReference>
<sequence length="257" mass="28051">MDRKRCPVAATKRRRRGRASASSVSILESMFAPNTTDDVTAVAPTSENALATSRRSSTVKKGRNRLLVEAGIVASSRNSIAAIAMPKGDREKNDESSSYSYSVESSVDGTEDLPTSNKKRKPACANTANAAASDNDSSSNDEDADPEQMIKDWEVYDDLTSKERKQIAVSHGFATIGDFRKCMTLQQLAFTRSFKNVDASDLKFAWQTWTLNSTLEKKQIAADHGYASISKFEDFISIQQAQAGTLMEPDPDPASTC</sequence>
<gene>
    <name evidence="2" type="ORF">FRACYDRAFT_238858</name>
</gene>
<feature type="region of interest" description="Disordered" evidence="1">
    <location>
        <begin position="1"/>
        <end position="22"/>
    </location>
</feature>
<feature type="compositionally biased region" description="Low complexity" evidence="1">
    <location>
        <begin position="96"/>
        <end position="107"/>
    </location>
</feature>
<feature type="region of interest" description="Disordered" evidence="1">
    <location>
        <begin position="84"/>
        <end position="148"/>
    </location>
</feature>
<evidence type="ECO:0000256" key="1">
    <source>
        <dbReference type="SAM" id="MobiDB-lite"/>
    </source>
</evidence>
<evidence type="ECO:0000313" key="3">
    <source>
        <dbReference type="Proteomes" id="UP000095751"/>
    </source>
</evidence>
<feature type="compositionally biased region" description="Low complexity" evidence="1">
    <location>
        <begin position="123"/>
        <end position="138"/>
    </location>
</feature>
<protein>
    <submittedName>
        <fullName evidence="2">Uncharacterized protein</fullName>
    </submittedName>
</protein>
<organism evidence="2 3">
    <name type="scientific">Fragilariopsis cylindrus CCMP1102</name>
    <dbReference type="NCBI Taxonomy" id="635003"/>
    <lineage>
        <taxon>Eukaryota</taxon>
        <taxon>Sar</taxon>
        <taxon>Stramenopiles</taxon>
        <taxon>Ochrophyta</taxon>
        <taxon>Bacillariophyta</taxon>
        <taxon>Bacillariophyceae</taxon>
        <taxon>Bacillariophycidae</taxon>
        <taxon>Bacillariales</taxon>
        <taxon>Bacillariaceae</taxon>
        <taxon>Fragilariopsis</taxon>
    </lineage>
</organism>
<evidence type="ECO:0000313" key="2">
    <source>
        <dbReference type="EMBL" id="OEU16268.1"/>
    </source>
</evidence>